<dbReference type="Pfam" id="PF00239">
    <property type="entry name" value="Resolvase"/>
    <property type="match status" value="1"/>
</dbReference>
<dbReference type="Pfam" id="PF02796">
    <property type="entry name" value="HTH_7"/>
    <property type="match status" value="1"/>
</dbReference>
<dbReference type="PROSITE" id="PS51736">
    <property type="entry name" value="RECOMBINASES_3"/>
    <property type="match status" value="1"/>
</dbReference>
<protein>
    <recommendedName>
        <fullName evidence="1">Resolvase/invertase-type recombinase catalytic domain-containing protein</fullName>
    </recommendedName>
</protein>
<dbReference type="GO" id="GO:0000150">
    <property type="term" value="F:DNA strand exchange activity"/>
    <property type="evidence" value="ECO:0007669"/>
    <property type="project" value="InterPro"/>
</dbReference>
<dbReference type="InterPro" id="IPR050639">
    <property type="entry name" value="SSR_resolvase"/>
</dbReference>
<proteinExistence type="predicted"/>
<dbReference type="AlphaFoldDB" id="X1GLF9"/>
<dbReference type="PANTHER" id="PTHR30461">
    <property type="entry name" value="DNA-INVERTASE FROM LAMBDOID PROPHAGE"/>
    <property type="match status" value="1"/>
</dbReference>
<dbReference type="InterPro" id="IPR036162">
    <property type="entry name" value="Resolvase-like_N_sf"/>
</dbReference>
<evidence type="ECO:0000259" key="1">
    <source>
        <dbReference type="PROSITE" id="PS51736"/>
    </source>
</evidence>
<dbReference type="Gene3D" id="3.40.50.1390">
    <property type="entry name" value="Resolvase, N-terminal catalytic domain"/>
    <property type="match status" value="1"/>
</dbReference>
<dbReference type="PANTHER" id="PTHR30461:SF26">
    <property type="entry name" value="RESOLVASE HOMOLOG YNEB"/>
    <property type="match status" value="1"/>
</dbReference>
<evidence type="ECO:0000313" key="2">
    <source>
        <dbReference type="EMBL" id="GAH45685.1"/>
    </source>
</evidence>
<dbReference type="EMBL" id="BARU01007495">
    <property type="protein sequence ID" value="GAH45685.1"/>
    <property type="molecule type" value="Genomic_DNA"/>
</dbReference>
<dbReference type="SUPFAM" id="SSF53041">
    <property type="entry name" value="Resolvase-like"/>
    <property type="match status" value="1"/>
</dbReference>
<gene>
    <name evidence="2" type="ORF">S03H2_14760</name>
</gene>
<sequence length="123" mass="13806">MTKIDRLAHSTSDLYRMVSTLADNGVAFKVVDDPTIDTTSRTGKLIMGILALIAEFENDIRRERQMDGIKKARQRGIRFGRKPLLVSETIKKVKKLRKAGKTVPEIMQQTTLSKASVYRALSA</sequence>
<name>X1GLF9_9ZZZZ</name>
<comment type="caution">
    <text evidence="2">The sequence shown here is derived from an EMBL/GenBank/DDBJ whole genome shotgun (WGS) entry which is preliminary data.</text>
</comment>
<dbReference type="InterPro" id="IPR006120">
    <property type="entry name" value="Resolvase_HTH_dom"/>
</dbReference>
<dbReference type="InterPro" id="IPR006119">
    <property type="entry name" value="Resolv_N"/>
</dbReference>
<organism evidence="2">
    <name type="scientific">marine sediment metagenome</name>
    <dbReference type="NCBI Taxonomy" id="412755"/>
    <lineage>
        <taxon>unclassified sequences</taxon>
        <taxon>metagenomes</taxon>
        <taxon>ecological metagenomes</taxon>
    </lineage>
</organism>
<dbReference type="Gene3D" id="1.10.10.60">
    <property type="entry name" value="Homeodomain-like"/>
    <property type="match status" value="1"/>
</dbReference>
<reference evidence="2" key="1">
    <citation type="journal article" date="2014" name="Front. Microbiol.">
        <title>High frequency of phylogenetically diverse reductive dehalogenase-homologous genes in deep subseafloor sedimentary metagenomes.</title>
        <authorList>
            <person name="Kawai M."/>
            <person name="Futagami T."/>
            <person name="Toyoda A."/>
            <person name="Takaki Y."/>
            <person name="Nishi S."/>
            <person name="Hori S."/>
            <person name="Arai W."/>
            <person name="Tsubouchi T."/>
            <person name="Morono Y."/>
            <person name="Uchiyama I."/>
            <person name="Ito T."/>
            <person name="Fujiyama A."/>
            <person name="Inagaki F."/>
            <person name="Takami H."/>
        </authorList>
    </citation>
    <scope>NUCLEOTIDE SEQUENCE</scope>
    <source>
        <strain evidence="2">Expedition CK06-06</strain>
    </source>
</reference>
<dbReference type="GO" id="GO:0003677">
    <property type="term" value="F:DNA binding"/>
    <property type="evidence" value="ECO:0007669"/>
    <property type="project" value="InterPro"/>
</dbReference>
<accession>X1GLF9</accession>
<feature type="domain" description="Resolvase/invertase-type recombinase catalytic" evidence="1">
    <location>
        <begin position="1"/>
        <end position="76"/>
    </location>
</feature>